<gene>
    <name evidence="2" type="ORF">KOW79_021106</name>
</gene>
<evidence type="ECO:0000313" key="2">
    <source>
        <dbReference type="EMBL" id="KAG7315018.1"/>
    </source>
</evidence>
<keyword evidence="3" id="KW-1185">Reference proteome</keyword>
<evidence type="ECO:0000313" key="3">
    <source>
        <dbReference type="Proteomes" id="UP000824219"/>
    </source>
</evidence>
<sequence>MKSHHIEYLSEVTVDYSVLLNTQCIMETLVRTRLNSLISLSYRVRRNRVAAEPRVFSPVSLHSCGLDLTAPGCHFHKSRTVQNKVLRLERENQPPAAQPRGNHVELTERSHDPT</sequence>
<dbReference type="Proteomes" id="UP000824219">
    <property type="component" value="Linkage Group LG27"/>
</dbReference>
<name>A0A9D3SCM2_9TELE</name>
<reference evidence="2 3" key="1">
    <citation type="submission" date="2021-06" db="EMBL/GenBank/DDBJ databases">
        <title>Chromosome-level genome assembly of the red-tail catfish (Hemibagrus wyckioides).</title>
        <authorList>
            <person name="Shao F."/>
        </authorList>
    </citation>
    <scope>NUCLEOTIDE SEQUENCE [LARGE SCALE GENOMIC DNA]</scope>
    <source>
        <strain evidence="2">EC202008001</strain>
        <tissue evidence="2">Blood</tissue>
    </source>
</reference>
<protein>
    <submittedName>
        <fullName evidence="2">Uncharacterized protein</fullName>
    </submittedName>
</protein>
<accession>A0A9D3SCM2</accession>
<evidence type="ECO:0000256" key="1">
    <source>
        <dbReference type="SAM" id="MobiDB-lite"/>
    </source>
</evidence>
<organism evidence="2 3">
    <name type="scientific">Hemibagrus wyckioides</name>
    <dbReference type="NCBI Taxonomy" id="337641"/>
    <lineage>
        <taxon>Eukaryota</taxon>
        <taxon>Metazoa</taxon>
        <taxon>Chordata</taxon>
        <taxon>Craniata</taxon>
        <taxon>Vertebrata</taxon>
        <taxon>Euteleostomi</taxon>
        <taxon>Actinopterygii</taxon>
        <taxon>Neopterygii</taxon>
        <taxon>Teleostei</taxon>
        <taxon>Ostariophysi</taxon>
        <taxon>Siluriformes</taxon>
        <taxon>Bagridae</taxon>
        <taxon>Hemibagrus</taxon>
    </lineage>
</organism>
<feature type="region of interest" description="Disordered" evidence="1">
    <location>
        <begin position="90"/>
        <end position="114"/>
    </location>
</feature>
<proteinExistence type="predicted"/>
<dbReference type="EMBL" id="JAHKSW010000027">
    <property type="protein sequence ID" value="KAG7315018.1"/>
    <property type="molecule type" value="Genomic_DNA"/>
</dbReference>
<comment type="caution">
    <text evidence="2">The sequence shown here is derived from an EMBL/GenBank/DDBJ whole genome shotgun (WGS) entry which is preliminary data.</text>
</comment>
<dbReference type="AlphaFoldDB" id="A0A9D3SCM2"/>
<feature type="compositionally biased region" description="Basic and acidic residues" evidence="1">
    <location>
        <begin position="102"/>
        <end position="114"/>
    </location>
</feature>